<gene>
    <name evidence="3" type="ORF">GCM10023350_07320</name>
</gene>
<keyword evidence="2" id="KW-0812">Transmembrane</keyword>
<name>A0ABP8YEE2_9ACTN</name>
<protein>
    <recommendedName>
        <fullName evidence="5">Lipoprotein</fullName>
    </recommendedName>
</protein>
<proteinExistence type="predicted"/>
<accession>A0ABP8YEE2</accession>
<dbReference type="Proteomes" id="UP001499882">
    <property type="component" value="Unassembled WGS sequence"/>
</dbReference>
<sequence>MPDHQPDQRGPVLFLVLLAMVALIVIAWGVGENGANGEPSRGESSRGEPPPVVPSPSAVEPGAAPAPSDVEQSAGVVPALPGGGTKVFADNHFLVAYYGTGQTSALGVLGETDPDTMDRRLHRAARPFRQPGQPVRHVYELIVTIADGYPGKDGDYSHDIPRSEVRRYIRAAHRNDALLLLDIQPGRTSFLEAAKRWEWALRDPWVGLALDPEWRMGPRQVPAHTVGQVRAGEVNRTSGWLARIAREDGLPQKLFVLHQFRVDMIERIGQVKKRPELAMVQHVDGFGTPRQKLATYHAVARPKQFAMGFKLFYDEDVRRMQSRAVHAVRPKVRFVSFQ</sequence>
<feature type="compositionally biased region" description="Low complexity" evidence="1">
    <location>
        <begin position="55"/>
        <end position="68"/>
    </location>
</feature>
<feature type="region of interest" description="Disordered" evidence="1">
    <location>
        <begin position="36"/>
        <end position="77"/>
    </location>
</feature>
<evidence type="ECO:0000313" key="3">
    <source>
        <dbReference type="EMBL" id="GAA4727039.1"/>
    </source>
</evidence>
<keyword evidence="2" id="KW-0472">Membrane</keyword>
<comment type="caution">
    <text evidence="3">The sequence shown here is derived from an EMBL/GenBank/DDBJ whole genome shotgun (WGS) entry which is preliminary data.</text>
</comment>
<dbReference type="RefSeq" id="WP_345525224.1">
    <property type="nucleotide sequence ID" value="NZ_BAABKN010000005.1"/>
</dbReference>
<keyword evidence="2" id="KW-1133">Transmembrane helix</keyword>
<reference evidence="4" key="1">
    <citation type="journal article" date="2019" name="Int. J. Syst. Evol. Microbiol.">
        <title>The Global Catalogue of Microorganisms (GCM) 10K type strain sequencing project: providing services to taxonomists for standard genome sequencing and annotation.</title>
        <authorList>
            <consortium name="The Broad Institute Genomics Platform"/>
            <consortium name="The Broad Institute Genome Sequencing Center for Infectious Disease"/>
            <person name="Wu L."/>
            <person name="Ma J."/>
        </authorList>
    </citation>
    <scope>NUCLEOTIDE SEQUENCE [LARGE SCALE GENOMIC DNA]</scope>
    <source>
        <strain evidence="4">JCM 18532</strain>
    </source>
</reference>
<dbReference type="EMBL" id="BAABKN010000005">
    <property type="protein sequence ID" value="GAA4727039.1"/>
    <property type="molecule type" value="Genomic_DNA"/>
</dbReference>
<organism evidence="3 4">
    <name type="scientific">Nocardioides endophyticus</name>
    <dbReference type="NCBI Taxonomy" id="1353775"/>
    <lineage>
        <taxon>Bacteria</taxon>
        <taxon>Bacillati</taxon>
        <taxon>Actinomycetota</taxon>
        <taxon>Actinomycetes</taxon>
        <taxon>Propionibacteriales</taxon>
        <taxon>Nocardioidaceae</taxon>
        <taxon>Nocardioides</taxon>
    </lineage>
</organism>
<feature type="transmembrane region" description="Helical" evidence="2">
    <location>
        <begin position="12"/>
        <end position="31"/>
    </location>
</feature>
<evidence type="ECO:0000256" key="1">
    <source>
        <dbReference type="SAM" id="MobiDB-lite"/>
    </source>
</evidence>
<evidence type="ECO:0000256" key="2">
    <source>
        <dbReference type="SAM" id="Phobius"/>
    </source>
</evidence>
<keyword evidence="4" id="KW-1185">Reference proteome</keyword>
<evidence type="ECO:0000313" key="4">
    <source>
        <dbReference type="Proteomes" id="UP001499882"/>
    </source>
</evidence>
<evidence type="ECO:0008006" key="5">
    <source>
        <dbReference type="Google" id="ProtNLM"/>
    </source>
</evidence>